<dbReference type="InterPro" id="IPR039609">
    <property type="entry name" value="VQ_15/22"/>
</dbReference>
<dbReference type="AlphaFoldDB" id="A0A9N7RNA8"/>
<feature type="region of interest" description="Disordered" evidence="1">
    <location>
        <begin position="21"/>
        <end position="43"/>
    </location>
</feature>
<gene>
    <name evidence="3" type="ORF">SHERM_04102</name>
</gene>
<dbReference type="PANTHER" id="PTHR33179">
    <property type="entry name" value="VQ MOTIF-CONTAINING PROTEIN"/>
    <property type="match status" value="1"/>
</dbReference>
<accession>A0A9N7RNA8</accession>
<dbReference type="Proteomes" id="UP001153555">
    <property type="component" value="Unassembled WGS sequence"/>
</dbReference>
<evidence type="ECO:0000313" key="3">
    <source>
        <dbReference type="EMBL" id="CAA0837089.1"/>
    </source>
</evidence>
<sequence length="172" mass="19258">MSSPSDWMELYHSNLTHIGQVGVPPPTTSTTTASTSTTTTTSRNNNLTLDQGRIAKPAAKRRSRASQRAPATLIKTDLKNFKAMVQQFTGEVPMRSQIFAGTNRTIEFTADDVGTCSMRVSQVEHPPIHMQQHNMFTIHDHNNMNITFGADQGFSSRNENRSFDQDHDMFRS</sequence>
<name>A0A9N7RNA8_STRHE</name>
<reference evidence="3" key="1">
    <citation type="submission" date="2019-12" db="EMBL/GenBank/DDBJ databases">
        <authorList>
            <person name="Scholes J."/>
        </authorList>
    </citation>
    <scope>NUCLEOTIDE SEQUENCE</scope>
</reference>
<dbReference type="PANTHER" id="PTHR33179:SF83">
    <property type="entry name" value="VQ DOMAIN-CONTAINING PROTEIN"/>
    <property type="match status" value="1"/>
</dbReference>
<evidence type="ECO:0000259" key="2">
    <source>
        <dbReference type="Pfam" id="PF05678"/>
    </source>
</evidence>
<evidence type="ECO:0000313" key="4">
    <source>
        <dbReference type="Proteomes" id="UP001153555"/>
    </source>
</evidence>
<feature type="region of interest" description="Disordered" evidence="1">
    <location>
        <begin position="153"/>
        <end position="172"/>
    </location>
</feature>
<dbReference type="OrthoDB" id="1726347at2759"/>
<feature type="compositionally biased region" description="Basic and acidic residues" evidence="1">
    <location>
        <begin position="158"/>
        <end position="172"/>
    </location>
</feature>
<dbReference type="EMBL" id="CACSLK010030184">
    <property type="protein sequence ID" value="CAA0837089.1"/>
    <property type="molecule type" value="Genomic_DNA"/>
</dbReference>
<organism evidence="3 4">
    <name type="scientific">Striga hermonthica</name>
    <name type="common">Purple witchweed</name>
    <name type="synonym">Buchnera hermonthica</name>
    <dbReference type="NCBI Taxonomy" id="68872"/>
    <lineage>
        <taxon>Eukaryota</taxon>
        <taxon>Viridiplantae</taxon>
        <taxon>Streptophyta</taxon>
        <taxon>Embryophyta</taxon>
        <taxon>Tracheophyta</taxon>
        <taxon>Spermatophyta</taxon>
        <taxon>Magnoliopsida</taxon>
        <taxon>eudicotyledons</taxon>
        <taxon>Gunneridae</taxon>
        <taxon>Pentapetalae</taxon>
        <taxon>asterids</taxon>
        <taxon>lamiids</taxon>
        <taxon>Lamiales</taxon>
        <taxon>Orobanchaceae</taxon>
        <taxon>Buchnereae</taxon>
        <taxon>Striga</taxon>
    </lineage>
</organism>
<evidence type="ECO:0000256" key="1">
    <source>
        <dbReference type="SAM" id="MobiDB-lite"/>
    </source>
</evidence>
<protein>
    <submittedName>
        <fullName evidence="3">VQ motif-containing protein</fullName>
    </submittedName>
</protein>
<feature type="compositionally biased region" description="Low complexity" evidence="1">
    <location>
        <begin position="28"/>
        <end position="42"/>
    </location>
</feature>
<proteinExistence type="predicted"/>
<feature type="domain" description="VQ" evidence="2">
    <location>
        <begin position="68"/>
        <end position="90"/>
    </location>
</feature>
<dbReference type="Pfam" id="PF05678">
    <property type="entry name" value="VQ"/>
    <property type="match status" value="1"/>
</dbReference>
<dbReference type="InterPro" id="IPR008889">
    <property type="entry name" value="VQ"/>
</dbReference>
<keyword evidence="4" id="KW-1185">Reference proteome</keyword>
<comment type="caution">
    <text evidence="3">The sequence shown here is derived from an EMBL/GenBank/DDBJ whole genome shotgun (WGS) entry which is preliminary data.</text>
</comment>